<feature type="transmembrane region" description="Helical" evidence="1">
    <location>
        <begin position="198"/>
        <end position="216"/>
    </location>
</feature>
<feature type="transmembrane region" description="Helical" evidence="1">
    <location>
        <begin position="84"/>
        <end position="103"/>
    </location>
</feature>
<sequence length="466" mass="52490">MDKKILWGMIIAYLVIFGVVTSLRHYSFQTQTWDLAAFDQSFWNAAHGRGLVNNLEQVHNHLGLHMSPLLFALVPGYALFNSPYFLLIIQTLALAIGAWPLYLLAQKVLGKKGPWALLIAGAYLLYPGLQWTNMYDFHEVALFVPLMLSAIYFLEAKKWGWATLFLILSAGVKEDAILVVIFAGLYLMVRKAGRKMGITTAILALIYFIIAVKLIMPSLGGGVLRFDRYADLGATPAAIIGNVATNPLLLFKTIITGPKLAYIFWLFLPVAFLPFFSWRAWFLIIPGLFENLLTNYKFQFSGLYHYDAILIPGIFLGAIYGLQTVLTRWPAREKMVKIIFVGGVALAFMLRSPINPFNFPIQYFKSTPQQEAYRQLVKLVPDGISVAANTHLVPHLTHREHVYAIGSEKILPDMVIVDAADLFGFNSPEDMQAYIDNYVKTGLYTAKVFDNRYVILLQNRFKLVSG</sequence>
<accession>A0A1G1ZHF4</accession>
<feature type="transmembrane region" description="Helical" evidence="1">
    <location>
        <begin position="115"/>
        <end position="131"/>
    </location>
</feature>
<feature type="transmembrane region" description="Helical" evidence="1">
    <location>
        <begin position="6"/>
        <end position="23"/>
    </location>
</feature>
<dbReference type="Pfam" id="PF09852">
    <property type="entry name" value="DUF2079"/>
    <property type="match status" value="1"/>
</dbReference>
<evidence type="ECO:0008006" key="4">
    <source>
        <dbReference type="Google" id="ProtNLM"/>
    </source>
</evidence>
<reference evidence="2 3" key="1">
    <citation type="journal article" date="2016" name="Nat. Commun.">
        <title>Thousands of microbial genomes shed light on interconnected biogeochemical processes in an aquifer system.</title>
        <authorList>
            <person name="Anantharaman K."/>
            <person name="Brown C.T."/>
            <person name="Hug L.A."/>
            <person name="Sharon I."/>
            <person name="Castelle C.J."/>
            <person name="Probst A.J."/>
            <person name="Thomas B.C."/>
            <person name="Singh A."/>
            <person name="Wilkins M.J."/>
            <person name="Karaoz U."/>
            <person name="Brodie E.L."/>
            <person name="Williams K.H."/>
            <person name="Hubbard S.S."/>
            <person name="Banfield J.F."/>
        </authorList>
    </citation>
    <scope>NUCLEOTIDE SEQUENCE [LARGE SCALE GENOMIC DNA]</scope>
</reference>
<keyword evidence="1" id="KW-0812">Transmembrane</keyword>
<proteinExistence type="predicted"/>
<dbReference type="EMBL" id="MHJH01000028">
    <property type="protein sequence ID" value="OGY63984.1"/>
    <property type="molecule type" value="Genomic_DNA"/>
</dbReference>
<dbReference type="Proteomes" id="UP000177174">
    <property type="component" value="Unassembled WGS sequence"/>
</dbReference>
<protein>
    <recommendedName>
        <fullName evidence="4">DUF2079 domain-containing protein</fullName>
    </recommendedName>
</protein>
<feature type="transmembrane region" description="Helical" evidence="1">
    <location>
        <begin position="161"/>
        <end position="186"/>
    </location>
</feature>
<organism evidence="2 3">
    <name type="scientific">Candidatus Harrisonbacteria bacterium RIFCSPHIGHO2_12_FULL_48_16</name>
    <dbReference type="NCBI Taxonomy" id="1798405"/>
    <lineage>
        <taxon>Bacteria</taxon>
        <taxon>Candidatus Harrisoniibacteriota</taxon>
    </lineage>
</organism>
<name>A0A1G1ZHF4_9BACT</name>
<comment type="caution">
    <text evidence="2">The sequence shown here is derived from an EMBL/GenBank/DDBJ whole genome shotgun (WGS) entry which is preliminary data.</text>
</comment>
<evidence type="ECO:0000256" key="1">
    <source>
        <dbReference type="SAM" id="Phobius"/>
    </source>
</evidence>
<keyword evidence="1" id="KW-0472">Membrane</keyword>
<dbReference type="InterPro" id="IPR018650">
    <property type="entry name" value="STSV1_Orf64"/>
</dbReference>
<feature type="transmembrane region" description="Helical" evidence="1">
    <location>
        <begin position="260"/>
        <end position="284"/>
    </location>
</feature>
<feature type="transmembrane region" description="Helical" evidence="1">
    <location>
        <begin position="335"/>
        <end position="354"/>
    </location>
</feature>
<feature type="transmembrane region" description="Helical" evidence="1">
    <location>
        <begin position="304"/>
        <end position="323"/>
    </location>
</feature>
<evidence type="ECO:0000313" key="3">
    <source>
        <dbReference type="Proteomes" id="UP000177174"/>
    </source>
</evidence>
<dbReference type="AlphaFoldDB" id="A0A1G1ZHF4"/>
<gene>
    <name evidence="2" type="ORF">A3E64_00950</name>
</gene>
<keyword evidence="1" id="KW-1133">Transmembrane helix</keyword>
<evidence type="ECO:0000313" key="2">
    <source>
        <dbReference type="EMBL" id="OGY63984.1"/>
    </source>
</evidence>